<comment type="caution">
    <text evidence="2">The sequence shown here is derived from an EMBL/GenBank/DDBJ whole genome shotgun (WGS) entry which is preliminary data.</text>
</comment>
<evidence type="ECO:0000256" key="1">
    <source>
        <dbReference type="SAM" id="SignalP"/>
    </source>
</evidence>
<name>A0A820FAG4_9BILA</name>
<protein>
    <submittedName>
        <fullName evidence="2">Uncharacterized protein</fullName>
    </submittedName>
</protein>
<organism evidence="2 3">
    <name type="scientific">Adineta steineri</name>
    <dbReference type="NCBI Taxonomy" id="433720"/>
    <lineage>
        <taxon>Eukaryota</taxon>
        <taxon>Metazoa</taxon>
        <taxon>Spiralia</taxon>
        <taxon>Gnathifera</taxon>
        <taxon>Rotifera</taxon>
        <taxon>Eurotatoria</taxon>
        <taxon>Bdelloidea</taxon>
        <taxon>Adinetida</taxon>
        <taxon>Adinetidae</taxon>
        <taxon>Adineta</taxon>
    </lineage>
</organism>
<feature type="non-terminal residue" evidence="2">
    <location>
        <position position="101"/>
    </location>
</feature>
<dbReference type="Proteomes" id="UP000663868">
    <property type="component" value="Unassembled WGS sequence"/>
</dbReference>
<keyword evidence="1" id="KW-0732">Signal</keyword>
<feature type="chain" id="PRO_5032802255" evidence="1">
    <location>
        <begin position="21"/>
        <end position="101"/>
    </location>
</feature>
<gene>
    <name evidence="2" type="ORF">KXQ929_LOCUS43337</name>
</gene>
<proteinExistence type="predicted"/>
<accession>A0A820FAG4</accession>
<dbReference type="EMBL" id="CAJOBB010011437">
    <property type="protein sequence ID" value="CAF4260913.1"/>
    <property type="molecule type" value="Genomic_DNA"/>
</dbReference>
<sequence length="101" mass="11599">MSIRLYCLIVIAVSFISIEGKPVVDPKLNQRINRLLNITEAEKKFNTVLEAYITSDANLASYKSEILKLINKFFSFQSLRPDIVKIYRSLYTLVDINGLIE</sequence>
<evidence type="ECO:0000313" key="3">
    <source>
        <dbReference type="Proteomes" id="UP000663868"/>
    </source>
</evidence>
<dbReference type="AlphaFoldDB" id="A0A820FAG4"/>
<reference evidence="2" key="1">
    <citation type="submission" date="2021-02" db="EMBL/GenBank/DDBJ databases">
        <authorList>
            <person name="Nowell W R."/>
        </authorList>
    </citation>
    <scope>NUCLEOTIDE SEQUENCE</scope>
</reference>
<feature type="signal peptide" evidence="1">
    <location>
        <begin position="1"/>
        <end position="20"/>
    </location>
</feature>
<evidence type="ECO:0000313" key="2">
    <source>
        <dbReference type="EMBL" id="CAF4260913.1"/>
    </source>
</evidence>